<evidence type="ECO:0000256" key="1">
    <source>
        <dbReference type="ARBA" id="ARBA00008467"/>
    </source>
</evidence>
<dbReference type="PANTHER" id="PTHR11712:SF347">
    <property type="entry name" value="BETA KETOACYL-ACYL CARRIER PROTEIN SYNTHASE"/>
    <property type="match status" value="1"/>
</dbReference>
<dbReference type="AlphaFoldDB" id="A0A1C4XUE1"/>
<reference evidence="6" key="1">
    <citation type="submission" date="2016-06" db="EMBL/GenBank/DDBJ databases">
        <authorList>
            <person name="Varghese N."/>
            <person name="Submissions Spin"/>
        </authorList>
    </citation>
    <scope>NUCLEOTIDE SEQUENCE [LARGE SCALE GENOMIC DNA]</scope>
    <source>
        <strain evidence="6">DSM 44875</strain>
    </source>
</reference>
<evidence type="ECO:0000256" key="2">
    <source>
        <dbReference type="ARBA" id="ARBA00022679"/>
    </source>
</evidence>
<dbReference type="RefSeq" id="WP_089020951.1">
    <property type="nucleotide sequence ID" value="NZ_LT607412.1"/>
</dbReference>
<evidence type="ECO:0000259" key="4">
    <source>
        <dbReference type="PROSITE" id="PS52004"/>
    </source>
</evidence>
<accession>A0A1C4XUE1</accession>
<dbReference type="InterPro" id="IPR016039">
    <property type="entry name" value="Thiolase-like"/>
</dbReference>
<feature type="domain" description="Ketosynthase family 3 (KS3)" evidence="4">
    <location>
        <begin position="1"/>
        <end position="369"/>
    </location>
</feature>
<dbReference type="OrthoDB" id="9808669at2"/>
<dbReference type="InterPro" id="IPR014031">
    <property type="entry name" value="Ketoacyl_synth_C"/>
</dbReference>
<keyword evidence="6" id="KW-1185">Reference proteome</keyword>
<dbReference type="Pfam" id="PF02801">
    <property type="entry name" value="Ketoacyl-synt_C"/>
    <property type="match status" value="1"/>
</dbReference>
<evidence type="ECO:0000313" key="6">
    <source>
        <dbReference type="Proteomes" id="UP000198243"/>
    </source>
</evidence>
<dbReference type="GO" id="GO:0004315">
    <property type="term" value="F:3-oxoacyl-[acyl-carrier-protein] synthase activity"/>
    <property type="evidence" value="ECO:0007669"/>
    <property type="project" value="TreeGrafter"/>
</dbReference>
<organism evidence="5 6">
    <name type="scientific">Micromonospora coriariae</name>
    <dbReference type="NCBI Taxonomy" id="285665"/>
    <lineage>
        <taxon>Bacteria</taxon>
        <taxon>Bacillati</taxon>
        <taxon>Actinomycetota</taxon>
        <taxon>Actinomycetes</taxon>
        <taxon>Micromonosporales</taxon>
        <taxon>Micromonosporaceae</taxon>
        <taxon>Micromonospora</taxon>
    </lineage>
</organism>
<dbReference type="GO" id="GO:0006633">
    <property type="term" value="P:fatty acid biosynthetic process"/>
    <property type="evidence" value="ECO:0007669"/>
    <property type="project" value="TreeGrafter"/>
</dbReference>
<dbReference type="InterPro" id="IPR014030">
    <property type="entry name" value="Ketoacyl_synth_N"/>
</dbReference>
<comment type="similarity">
    <text evidence="1 3">Belongs to the thiolase-like superfamily. Beta-ketoacyl-ACP synthases family.</text>
</comment>
<dbReference type="Pfam" id="PF00109">
    <property type="entry name" value="ketoacyl-synt"/>
    <property type="match status" value="1"/>
</dbReference>
<dbReference type="SUPFAM" id="SSF53901">
    <property type="entry name" value="Thiolase-like"/>
    <property type="match status" value="2"/>
</dbReference>
<dbReference type="Proteomes" id="UP000198243">
    <property type="component" value="Chromosome I"/>
</dbReference>
<evidence type="ECO:0000313" key="5">
    <source>
        <dbReference type="EMBL" id="SCF12085.1"/>
    </source>
</evidence>
<sequence length="371" mass="37896">MPATITASAVRTCFGDGPATFAALLRGDCLAAPLRRVDPARVGVGHGYPINDDRPFGPSRWLTDCVAEALAAAGLDPRRRRVVSLVGSGLRESAEVERAALSGTVDFPAERLHFAGAVTTAAPGVRRVVTLANACSAGGHALALAQDLVETGEADAVLVGGTDGSTASMLAMIGRVASRPAHRVRPFDADRAGVLLGDGAAVLVVEPERPGAGLARLLGTGLSCDAGHETAPDPAGILRAVHDAHRRADRRPDQVDLVLAHGTGTALNDETEARVVAEVFTDCEPGPLVTAVKGAVGHTSGGSALLSVAVAIEILRTGRVPPVVGLTRPASEAAGLRLVRDAAVRADPRVAQVDAFGFGGLNAVTLLEALR</sequence>
<dbReference type="InterPro" id="IPR000794">
    <property type="entry name" value="Beta-ketoacyl_synthase"/>
</dbReference>
<dbReference type="PROSITE" id="PS52004">
    <property type="entry name" value="KS3_2"/>
    <property type="match status" value="1"/>
</dbReference>
<gene>
    <name evidence="5" type="ORF">GA0070607_5782</name>
</gene>
<dbReference type="EMBL" id="LT607412">
    <property type="protein sequence ID" value="SCF12085.1"/>
    <property type="molecule type" value="Genomic_DNA"/>
</dbReference>
<name>A0A1C4XUE1_9ACTN</name>
<keyword evidence="2 3" id="KW-0808">Transferase</keyword>
<evidence type="ECO:0000256" key="3">
    <source>
        <dbReference type="RuleBase" id="RU003694"/>
    </source>
</evidence>
<dbReference type="SMART" id="SM00825">
    <property type="entry name" value="PKS_KS"/>
    <property type="match status" value="1"/>
</dbReference>
<dbReference type="PANTHER" id="PTHR11712">
    <property type="entry name" value="POLYKETIDE SYNTHASE-RELATED"/>
    <property type="match status" value="1"/>
</dbReference>
<protein>
    <submittedName>
        <fullName evidence="5">3-oxoacyl-[acyl-carrier-protein] synthase II</fullName>
    </submittedName>
</protein>
<dbReference type="Gene3D" id="3.40.47.10">
    <property type="match status" value="1"/>
</dbReference>
<dbReference type="InterPro" id="IPR020841">
    <property type="entry name" value="PKS_Beta-ketoAc_synthase_dom"/>
</dbReference>
<proteinExistence type="inferred from homology"/>